<proteinExistence type="predicted"/>
<accession>A0AAV1LKQ2</accession>
<dbReference type="PANTHER" id="PTHR46060:SF1">
    <property type="entry name" value="MARINER MOS1 TRANSPOSASE-LIKE PROTEIN"/>
    <property type="match status" value="1"/>
</dbReference>
<dbReference type="Gene3D" id="3.30.420.10">
    <property type="entry name" value="Ribonuclease H-like superfamily/Ribonuclease H"/>
    <property type="match status" value="1"/>
</dbReference>
<sequence length="187" mass="21946">MLSDYQDVMKRIITGDESWIYAYDPETDDQSAEYRAKGEPKPKKPRQSKSKIKVMLTVFFDHRGVVQSEFLQTGQAVNKEYYLSVMRRLSEAIRKKRPELWADNFWFLHHDNAPSHTALILREFFAKNSTNIVPQAPYSPDLAPCDFWLFRKLKRPLRGNRFESIGDIKRESLRALKAIPETDFNNC</sequence>
<evidence type="ECO:0000313" key="2">
    <source>
        <dbReference type="Proteomes" id="UP001314205"/>
    </source>
</evidence>
<dbReference type="GO" id="GO:0003676">
    <property type="term" value="F:nucleic acid binding"/>
    <property type="evidence" value="ECO:0007669"/>
    <property type="project" value="InterPro"/>
</dbReference>
<gene>
    <name evidence="1" type="ORF">PARMNEM_LOCUS14438</name>
</gene>
<reference evidence="1 2" key="1">
    <citation type="submission" date="2023-11" db="EMBL/GenBank/DDBJ databases">
        <authorList>
            <person name="Hedman E."/>
            <person name="Englund M."/>
            <person name="Stromberg M."/>
            <person name="Nyberg Akerstrom W."/>
            <person name="Nylinder S."/>
            <person name="Jareborg N."/>
            <person name="Kallberg Y."/>
            <person name="Kronander E."/>
        </authorList>
    </citation>
    <scope>NUCLEOTIDE SEQUENCE [LARGE SCALE GENOMIC DNA]</scope>
</reference>
<dbReference type="Pfam" id="PF01359">
    <property type="entry name" value="Transposase_1"/>
    <property type="match status" value="1"/>
</dbReference>
<dbReference type="InterPro" id="IPR052709">
    <property type="entry name" value="Transposase-MT_Hybrid"/>
</dbReference>
<comment type="caution">
    <text evidence="1">The sequence shown here is derived from an EMBL/GenBank/DDBJ whole genome shotgun (WGS) entry which is preliminary data.</text>
</comment>
<keyword evidence="2" id="KW-1185">Reference proteome</keyword>
<dbReference type="InterPro" id="IPR001888">
    <property type="entry name" value="Transposase_1"/>
</dbReference>
<evidence type="ECO:0008006" key="3">
    <source>
        <dbReference type="Google" id="ProtNLM"/>
    </source>
</evidence>
<dbReference type="EMBL" id="CAVLGL010000091">
    <property type="protein sequence ID" value="CAK1594867.1"/>
    <property type="molecule type" value="Genomic_DNA"/>
</dbReference>
<name>A0AAV1LKQ2_9NEOP</name>
<evidence type="ECO:0000313" key="1">
    <source>
        <dbReference type="EMBL" id="CAK1594867.1"/>
    </source>
</evidence>
<protein>
    <recommendedName>
        <fullName evidence="3">Transposase</fullName>
    </recommendedName>
</protein>
<dbReference type="AlphaFoldDB" id="A0AAV1LKQ2"/>
<organism evidence="1 2">
    <name type="scientific">Parnassius mnemosyne</name>
    <name type="common">clouded apollo</name>
    <dbReference type="NCBI Taxonomy" id="213953"/>
    <lineage>
        <taxon>Eukaryota</taxon>
        <taxon>Metazoa</taxon>
        <taxon>Ecdysozoa</taxon>
        <taxon>Arthropoda</taxon>
        <taxon>Hexapoda</taxon>
        <taxon>Insecta</taxon>
        <taxon>Pterygota</taxon>
        <taxon>Neoptera</taxon>
        <taxon>Endopterygota</taxon>
        <taxon>Lepidoptera</taxon>
        <taxon>Glossata</taxon>
        <taxon>Ditrysia</taxon>
        <taxon>Papilionoidea</taxon>
        <taxon>Papilionidae</taxon>
        <taxon>Parnassiinae</taxon>
        <taxon>Parnassini</taxon>
        <taxon>Parnassius</taxon>
        <taxon>Driopa</taxon>
    </lineage>
</organism>
<dbReference type="Proteomes" id="UP001314205">
    <property type="component" value="Unassembled WGS sequence"/>
</dbReference>
<dbReference type="InterPro" id="IPR036397">
    <property type="entry name" value="RNaseH_sf"/>
</dbReference>
<dbReference type="PANTHER" id="PTHR46060">
    <property type="entry name" value="MARINER MOS1 TRANSPOSASE-LIKE PROTEIN"/>
    <property type="match status" value="1"/>
</dbReference>